<gene>
    <name evidence="1" type="ORF">KN71_002870</name>
</gene>
<sequence length="66" mass="8306">MKKNIIKYKFTPLVLQTHKYEITFLRKDLQKPKIYSIRQQKQIKATTQKFFCIRFLWIKIRTFFMF</sequence>
<dbReference type="Proteomes" id="UP000029712">
    <property type="component" value="Chromosome"/>
</dbReference>
<accession>A0A454CA64</accession>
<evidence type="ECO:0000313" key="2">
    <source>
        <dbReference type="Proteomes" id="UP000029712"/>
    </source>
</evidence>
<organism evidence="1 2">
    <name type="scientific">Metamycoplasma hominis</name>
    <name type="common">Mycoplasma hominis</name>
    <dbReference type="NCBI Taxonomy" id="2098"/>
    <lineage>
        <taxon>Bacteria</taxon>
        <taxon>Bacillati</taxon>
        <taxon>Mycoplasmatota</taxon>
        <taxon>Mycoplasmoidales</taxon>
        <taxon>Metamycoplasmataceae</taxon>
        <taxon>Metamycoplasma</taxon>
    </lineage>
</organism>
<name>A0A454CA64_METHO</name>
<evidence type="ECO:0000313" key="1">
    <source>
        <dbReference type="EMBL" id="AYN65611.1"/>
    </source>
</evidence>
<proteinExistence type="predicted"/>
<reference evidence="1 2" key="2">
    <citation type="submission" date="2018-10" db="EMBL/GenBank/DDBJ databases">
        <title>Detection and isolation of Mycoplasma hominis as a predominant microorganism from pelvic cavity of patient with salpingitis and tubo-ovarian abscess.</title>
        <authorList>
            <person name="Guschin A.E."/>
            <person name="Khayrullina G.A."/>
            <person name="Rakovskaya I.V."/>
            <person name="Shelenkov A.A."/>
            <person name="Shagin D.A."/>
        </authorList>
    </citation>
    <scope>NUCLEOTIDE SEQUENCE [LARGE SCALE GENOMIC DNA]</scope>
    <source>
        <strain evidence="2">TOA</strain>
    </source>
</reference>
<reference evidence="1 2" key="1">
    <citation type="submission" date="2014-08" db="EMBL/GenBank/DDBJ databases">
        <authorList>
            <person name="Kuleshov K."/>
            <person name="Dedkov V."/>
            <person name="Markelov M."/>
            <person name="Pimkina E."/>
        </authorList>
    </citation>
    <scope>NUCLEOTIDE SEQUENCE [LARGE SCALE GENOMIC DNA]</scope>
    <source>
        <strain evidence="2">TOA</strain>
    </source>
</reference>
<dbReference type="EMBL" id="CP033021">
    <property type="protein sequence ID" value="AYN65611.1"/>
    <property type="molecule type" value="Genomic_DNA"/>
</dbReference>
<dbReference type="AlphaFoldDB" id="A0A454CA64"/>
<protein>
    <submittedName>
        <fullName evidence="1">Uncharacterized protein</fullName>
    </submittedName>
</protein>